<sequence length="317" mass="33791">MDLLKIFSEIEKIDGEVYERFDTRRRVFRHMAGLGKTITAATMPVMLGAMFNKAYGQTTGLSADIKNTLNLALQLEYLEYYYYDAGLKTPGLIPTADVPAVTIMRDDELGHINALKSVLGADAFPDPTVAAFDYTASNRLAPFAAAAGYYATAQSLEDTGVRAYKGGAPKLMANKDILTAALNIHSVEARHSAHIRMVRRTLAGSTNGGDIAGGANNQNPKSWVSLRENGGPVPAVTAPIYGPGTTTDFPGEDNVTQATVNVQNTTTYPTVPGVTLTDALKAAAVAEAFDEPLDDLTVKAIVRNFRSAIGVGKGLFV</sequence>
<dbReference type="EMBL" id="MDZB01000096">
    <property type="protein sequence ID" value="OGX86524.1"/>
    <property type="molecule type" value="Genomic_DNA"/>
</dbReference>
<keyword evidence="2" id="KW-1185">Reference proteome</keyword>
<name>A0A1G1T6T0_9BACT</name>
<dbReference type="InterPro" id="IPR009078">
    <property type="entry name" value="Ferritin-like_SF"/>
</dbReference>
<accession>A0A1G1T6T0</accession>
<dbReference type="STRING" id="1908237.BEN47_12760"/>
<dbReference type="SUPFAM" id="SSF47240">
    <property type="entry name" value="Ferritin-like"/>
    <property type="match status" value="1"/>
</dbReference>
<dbReference type="Proteomes" id="UP000176294">
    <property type="component" value="Unassembled WGS sequence"/>
</dbReference>
<dbReference type="Pfam" id="PF13668">
    <property type="entry name" value="Ferritin_2"/>
    <property type="match status" value="1"/>
</dbReference>
<organism evidence="1 2">
    <name type="scientific">Hymenobacter lapidarius</name>
    <dbReference type="NCBI Taxonomy" id="1908237"/>
    <lineage>
        <taxon>Bacteria</taxon>
        <taxon>Pseudomonadati</taxon>
        <taxon>Bacteroidota</taxon>
        <taxon>Cytophagia</taxon>
        <taxon>Cytophagales</taxon>
        <taxon>Hymenobacteraceae</taxon>
        <taxon>Hymenobacter</taxon>
    </lineage>
</organism>
<dbReference type="OrthoDB" id="954262at2"/>
<evidence type="ECO:0008006" key="3">
    <source>
        <dbReference type="Google" id="ProtNLM"/>
    </source>
</evidence>
<dbReference type="AlphaFoldDB" id="A0A1G1T6T0"/>
<evidence type="ECO:0000313" key="2">
    <source>
        <dbReference type="Proteomes" id="UP000176294"/>
    </source>
</evidence>
<reference evidence="1 2" key="1">
    <citation type="submission" date="2016-08" db="EMBL/GenBank/DDBJ databases">
        <title>Hymenobacter coccineus sp. nov., Hymenobacter lapidarius sp. nov. and Hymenobacter glacialis sp. nov., isolated from Antarctic soil.</title>
        <authorList>
            <person name="Sedlacek I."/>
            <person name="Kralova S."/>
            <person name="Kyrova K."/>
            <person name="Maslanova I."/>
            <person name="Stankova E."/>
            <person name="Vrbovska V."/>
            <person name="Nemec M."/>
            <person name="Bartak M."/>
            <person name="Svec P."/>
            <person name="Busse H.-J."/>
            <person name="Pantucek R."/>
        </authorList>
    </citation>
    <scope>NUCLEOTIDE SEQUENCE [LARGE SCALE GENOMIC DNA]</scope>
    <source>
        <strain evidence="1 2">CCM 8643</strain>
    </source>
</reference>
<proteinExistence type="predicted"/>
<comment type="caution">
    <text evidence="1">The sequence shown here is derived from an EMBL/GenBank/DDBJ whole genome shotgun (WGS) entry which is preliminary data.</text>
</comment>
<gene>
    <name evidence="1" type="ORF">BEN47_12760</name>
</gene>
<dbReference type="RefSeq" id="WP_070726923.1">
    <property type="nucleotide sequence ID" value="NZ_MDZB01000096.1"/>
</dbReference>
<protein>
    <recommendedName>
        <fullName evidence="3">Dessication-associated protein</fullName>
    </recommendedName>
</protein>
<evidence type="ECO:0000313" key="1">
    <source>
        <dbReference type="EMBL" id="OGX86524.1"/>
    </source>
</evidence>